<reference evidence="4 5" key="1">
    <citation type="submission" date="2018-04" db="EMBL/GenBank/DDBJ databases">
        <title>Chitinophaga fuyangensis sp. nov., isolated from soil in a chemical factory.</title>
        <authorList>
            <person name="Chen K."/>
        </authorList>
    </citation>
    <scope>NUCLEOTIDE SEQUENCE [LARGE SCALE GENOMIC DNA]</scope>
    <source>
        <strain evidence="4 5">LY-1</strain>
    </source>
</reference>
<dbReference type="EMBL" id="QCYK01000001">
    <property type="protein sequence ID" value="PUZ28718.1"/>
    <property type="molecule type" value="Genomic_DNA"/>
</dbReference>
<dbReference type="GO" id="GO:0004751">
    <property type="term" value="F:ribose-5-phosphate isomerase activity"/>
    <property type="evidence" value="ECO:0007669"/>
    <property type="project" value="UniProtKB-UniRule"/>
</dbReference>
<dbReference type="RefSeq" id="WP_108685357.1">
    <property type="nucleotide sequence ID" value="NZ_QCYK01000001.1"/>
</dbReference>
<sequence>MANADAAKKAAGVRAVDFIENGMKVGLGTGSTAYWSIMEIGARVKQGLQVSAIATSIQSEELAREQHIPLITFSQFDYLDVDIDGADEVDGQLQLIKGGGGALLREKIIASASRRFVVVADEHKFVPQLGAFPLPVEVTPFGWEYTFRQLTAMSGRPKLRQKDGKTFITDNGNYIADCSFGAIKNPRSLEALLNAIPGVVENGLFVDRAHTLVLGYADGTTKVMNKI</sequence>
<dbReference type="EC" id="5.3.1.6" evidence="3"/>
<dbReference type="InterPro" id="IPR004788">
    <property type="entry name" value="Ribose5P_isomerase_type_A"/>
</dbReference>
<protein>
    <recommendedName>
        <fullName evidence="3">Ribose-5-phosphate isomerase A</fullName>
        <ecNumber evidence="3">5.3.1.6</ecNumber>
    </recommendedName>
    <alternativeName>
        <fullName evidence="3">Phosphoriboisomerase A</fullName>
        <shortName evidence="3">PRI</shortName>
    </alternativeName>
</protein>
<dbReference type="SUPFAM" id="SSF100950">
    <property type="entry name" value="NagB/RpiA/CoA transferase-like"/>
    <property type="match status" value="1"/>
</dbReference>
<dbReference type="GO" id="GO:0009052">
    <property type="term" value="P:pentose-phosphate shunt, non-oxidative branch"/>
    <property type="evidence" value="ECO:0007669"/>
    <property type="project" value="UniProtKB-UniRule"/>
</dbReference>
<keyword evidence="2 3" id="KW-0413">Isomerase</keyword>
<dbReference type="HAMAP" id="MF_00170">
    <property type="entry name" value="Rib_5P_isom_A"/>
    <property type="match status" value="1"/>
</dbReference>
<comment type="similarity">
    <text evidence="3">Belongs to the ribose 5-phosphate isomerase family.</text>
</comment>
<dbReference type="SUPFAM" id="SSF75445">
    <property type="entry name" value="D-ribose-5-phosphate isomerase (RpiA), lid domain"/>
    <property type="match status" value="1"/>
</dbReference>
<evidence type="ECO:0000256" key="3">
    <source>
        <dbReference type="HAMAP-Rule" id="MF_00170"/>
    </source>
</evidence>
<comment type="pathway">
    <text evidence="3">Carbohydrate degradation; pentose phosphate pathway; D-ribose 5-phosphate from D-ribulose 5-phosphate (non-oxidative stage): step 1/1.</text>
</comment>
<proteinExistence type="inferred from homology"/>
<dbReference type="CDD" id="cd01398">
    <property type="entry name" value="RPI_A"/>
    <property type="match status" value="1"/>
</dbReference>
<feature type="binding site" evidence="3">
    <location>
        <position position="124"/>
    </location>
    <ligand>
        <name>substrate</name>
    </ligand>
</feature>
<gene>
    <name evidence="3" type="primary">rpiA</name>
    <name evidence="4" type="ORF">DCC81_04330</name>
</gene>
<dbReference type="GO" id="GO:0005829">
    <property type="term" value="C:cytosol"/>
    <property type="evidence" value="ECO:0007669"/>
    <property type="project" value="TreeGrafter"/>
</dbReference>
<dbReference type="InterPro" id="IPR037171">
    <property type="entry name" value="NagB/RpiA_transferase-like"/>
</dbReference>
<dbReference type="GO" id="GO:0006014">
    <property type="term" value="P:D-ribose metabolic process"/>
    <property type="evidence" value="ECO:0007669"/>
    <property type="project" value="TreeGrafter"/>
</dbReference>
<feature type="active site" description="Proton acceptor" evidence="3">
    <location>
        <position position="106"/>
    </location>
</feature>
<dbReference type="PANTHER" id="PTHR11934:SF0">
    <property type="entry name" value="RIBOSE-5-PHOSPHATE ISOMERASE"/>
    <property type="match status" value="1"/>
</dbReference>
<dbReference type="UniPathway" id="UPA00115">
    <property type="reaction ID" value="UER00412"/>
</dbReference>
<keyword evidence="5" id="KW-1185">Reference proteome</keyword>
<dbReference type="Pfam" id="PF06026">
    <property type="entry name" value="Rib_5-P_isom_A"/>
    <property type="match status" value="1"/>
</dbReference>
<comment type="function">
    <text evidence="3">Catalyzes the reversible conversion of ribose-5-phosphate to ribulose 5-phosphate.</text>
</comment>
<evidence type="ECO:0000256" key="1">
    <source>
        <dbReference type="ARBA" id="ARBA00001713"/>
    </source>
</evidence>
<dbReference type="FunFam" id="3.40.50.1360:FF:000001">
    <property type="entry name" value="Ribose-5-phosphate isomerase A"/>
    <property type="match status" value="1"/>
</dbReference>
<dbReference type="Proteomes" id="UP000244450">
    <property type="component" value="Unassembled WGS sequence"/>
</dbReference>
<organism evidence="4 5">
    <name type="scientific">Chitinophaga parva</name>
    <dbReference type="NCBI Taxonomy" id="2169414"/>
    <lineage>
        <taxon>Bacteria</taxon>
        <taxon>Pseudomonadati</taxon>
        <taxon>Bacteroidota</taxon>
        <taxon>Chitinophagia</taxon>
        <taxon>Chitinophagales</taxon>
        <taxon>Chitinophagaceae</taxon>
        <taxon>Chitinophaga</taxon>
    </lineage>
</organism>
<dbReference type="PANTHER" id="PTHR11934">
    <property type="entry name" value="RIBOSE-5-PHOSPHATE ISOMERASE"/>
    <property type="match status" value="1"/>
</dbReference>
<dbReference type="NCBIfam" id="NF001924">
    <property type="entry name" value="PRK00702.1"/>
    <property type="match status" value="1"/>
</dbReference>
<dbReference type="Gene3D" id="3.40.50.1360">
    <property type="match status" value="1"/>
</dbReference>
<evidence type="ECO:0000313" key="4">
    <source>
        <dbReference type="EMBL" id="PUZ28718.1"/>
    </source>
</evidence>
<dbReference type="AlphaFoldDB" id="A0A2T7BM12"/>
<feature type="binding site" evidence="3">
    <location>
        <begin position="29"/>
        <end position="32"/>
    </location>
    <ligand>
        <name>substrate</name>
    </ligand>
</feature>
<dbReference type="InterPro" id="IPR020672">
    <property type="entry name" value="Ribose5P_isomerase_typA_subgr"/>
</dbReference>
<name>A0A2T7BM12_9BACT</name>
<feature type="binding site" evidence="3">
    <location>
        <begin position="97"/>
        <end position="100"/>
    </location>
    <ligand>
        <name>substrate</name>
    </ligand>
</feature>
<feature type="binding site" evidence="3">
    <location>
        <begin position="84"/>
        <end position="87"/>
    </location>
    <ligand>
        <name>substrate</name>
    </ligand>
</feature>
<dbReference type="OrthoDB" id="5870696at2"/>
<comment type="catalytic activity">
    <reaction evidence="1 3">
        <text>aldehydo-D-ribose 5-phosphate = D-ribulose 5-phosphate</text>
        <dbReference type="Rhea" id="RHEA:14657"/>
        <dbReference type="ChEBI" id="CHEBI:58121"/>
        <dbReference type="ChEBI" id="CHEBI:58273"/>
        <dbReference type="EC" id="5.3.1.6"/>
    </reaction>
</comment>
<accession>A0A2T7BM12</accession>
<comment type="subunit">
    <text evidence="3">Homodimer.</text>
</comment>
<dbReference type="NCBIfam" id="TIGR00021">
    <property type="entry name" value="rpiA"/>
    <property type="match status" value="1"/>
</dbReference>
<evidence type="ECO:0000256" key="2">
    <source>
        <dbReference type="ARBA" id="ARBA00023235"/>
    </source>
</evidence>
<evidence type="ECO:0000313" key="5">
    <source>
        <dbReference type="Proteomes" id="UP000244450"/>
    </source>
</evidence>
<dbReference type="Gene3D" id="3.30.70.260">
    <property type="match status" value="1"/>
</dbReference>
<comment type="caution">
    <text evidence="4">The sequence shown here is derived from an EMBL/GenBank/DDBJ whole genome shotgun (WGS) entry which is preliminary data.</text>
</comment>